<keyword evidence="1" id="KW-0812">Transmembrane</keyword>
<protein>
    <submittedName>
        <fullName evidence="2">Uncharacterized protein</fullName>
    </submittedName>
</protein>
<keyword evidence="1" id="KW-0472">Membrane</keyword>
<gene>
    <name evidence="2" type="ORF">BpHYR1_004844</name>
</gene>
<dbReference type="AlphaFoldDB" id="A0A3M7P558"/>
<feature type="transmembrane region" description="Helical" evidence="1">
    <location>
        <begin position="32"/>
        <end position="54"/>
    </location>
</feature>
<evidence type="ECO:0000313" key="2">
    <source>
        <dbReference type="EMBL" id="RMZ94216.1"/>
    </source>
</evidence>
<name>A0A3M7P558_BRAPC</name>
<reference evidence="2 3" key="1">
    <citation type="journal article" date="2018" name="Sci. Rep.">
        <title>Genomic signatures of local adaptation to the degree of environmental predictability in rotifers.</title>
        <authorList>
            <person name="Franch-Gras L."/>
            <person name="Hahn C."/>
            <person name="Garcia-Roger E.M."/>
            <person name="Carmona M.J."/>
            <person name="Serra M."/>
            <person name="Gomez A."/>
        </authorList>
    </citation>
    <scope>NUCLEOTIDE SEQUENCE [LARGE SCALE GENOMIC DNA]</scope>
    <source>
        <strain evidence="2">HYR1</strain>
    </source>
</reference>
<comment type="caution">
    <text evidence="2">The sequence shown here is derived from an EMBL/GenBank/DDBJ whole genome shotgun (WGS) entry which is preliminary data.</text>
</comment>
<organism evidence="2 3">
    <name type="scientific">Brachionus plicatilis</name>
    <name type="common">Marine rotifer</name>
    <name type="synonym">Brachionus muelleri</name>
    <dbReference type="NCBI Taxonomy" id="10195"/>
    <lineage>
        <taxon>Eukaryota</taxon>
        <taxon>Metazoa</taxon>
        <taxon>Spiralia</taxon>
        <taxon>Gnathifera</taxon>
        <taxon>Rotifera</taxon>
        <taxon>Eurotatoria</taxon>
        <taxon>Monogononta</taxon>
        <taxon>Pseudotrocha</taxon>
        <taxon>Ploima</taxon>
        <taxon>Brachionidae</taxon>
        <taxon>Brachionus</taxon>
    </lineage>
</organism>
<sequence length="88" mass="10332">MYPTFHVVPGTRTHNSLRSLLKTNLKDMGQSVILVDLDALIPNICVFFVLVKIYKNHYRKVKKCEKSYFRPDCPISFCNEQLIPNFHF</sequence>
<dbReference type="Proteomes" id="UP000276133">
    <property type="component" value="Unassembled WGS sequence"/>
</dbReference>
<keyword evidence="1" id="KW-1133">Transmembrane helix</keyword>
<evidence type="ECO:0000313" key="3">
    <source>
        <dbReference type="Proteomes" id="UP000276133"/>
    </source>
</evidence>
<proteinExistence type="predicted"/>
<dbReference type="EMBL" id="REGN01013218">
    <property type="protein sequence ID" value="RMZ94216.1"/>
    <property type="molecule type" value="Genomic_DNA"/>
</dbReference>
<evidence type="ECO:0000256" key="1">
    <source>
        <dbReference type="SAM" id="Phobius"/>
    </source>
</evidence>
<keyword evidence="3" id="KW-1185">Reference proteome</keyword>
<accession>A0A3M7P558</accession>